<dbReference type="Proteomes" id="UP000226525">
    <property type="component" value="Unassembled WGS sequence"/>
</dbReference>
<name>A0A2D6YLK0_9DELT</name>
<comment type="caution">
    <text evidence="1">The sequence shown here is derived from an EMBL/GenBank/DDBJ whole genome shotgun (WGS) entry which is preliminary data.</text>
</comment>
<reference evidence="2" key="1">
    <citation type="submission" date="2017-09" db="EMBL/GenBank/DDBJ databases">
        <title>The Reconstruction of 2,631 Draft Metagenome-Assembled Genomes from the Global Oceans.</title>
        <authorList>
            <person name="Tully B.J."/>
            <person name="Graham E.D."/>
            <person name="Heidelberg J.F."/>
        </authorList>
    </citation>
    <scope>NUCLEOTIDE SEQUENCE [LARGE SCALE GENOMIC DNA]</scope>
</reference>
<evidence type="ECO:0000313" key="2">
    <source>
        <dbReference type="Proteomes" id="UP000226525"/>
    </source>
</evidence>
<accession>A0A2D6YLK0</accession>
<gene>
    <name evidence="1" type="ORF">CMN54_11690</name>
</gene>
<proteinExistence type="predicted"/>
<organism evidence="1 2">
    <name type="scientific">SAR324 cluster bacterium</name>
    <dbReference type="NCBI Taxonomy" id="2024889"/>
    <lineage>
        <taxon>Bacteria</taxon>
        <taxon>Deltaproteobacteria</taxon>
        <taxon>SAR324 cluster</taxon>
    </lineage>
</organism>
<protein>
    <submittedName>
        <fullName evidence="1">Uncharacterized protein</fullName>
    </submittedName>
</protein>
<dbReference type="AlphaFoldDB" id="A0A2D6YLK0"/>
<sequence length="97" mass="10655">MATLVEVGVKVLGKLQHTLLHRAAAPVQIPDAVEHKPGKREASRCPEQHLSLFSQQMLIRQDRCLGEASTFVSRFPVRGVAPAFSIVVARNATTRVE</sequence>
<evidence type="ECO:0000313" key="1">
    <source>
        <dbReference type="EMBL" id="MAH64081.1"/>
    </source>
</evidence>
<dbReference type="EMBL" id="NZEX01000132">
    <property type="protein sequence ID" value="MAH64081.1"/>
    <property type="molecule type" value="Genomic_DNA"/>
</dbReference>